<proteinExistence type="inferred from homology"/>
<evidence type="ECO:0000313" key="5">
    <source>
        <dbReference type="Proteomes" id="UP001412067"/>
    </source>
</evidence>
<name>A0ABR2MNZ6_9ASPA</name>
<dbReference type="PANTHER" id="PTHR33227:SF21">
    <property type="entry name" value="F12F1.21 PROTEIN"/>
    <property type="match status" value="1"/>
</dbReference>
<evidence type="ECO:0000256" key="1">
    <source>
        <dbReference type="ARBA" id="ARBA00006010"/>
    </source>
</evidence>
<dbReference type="Proteomes" id="UP001412067">
    <property type="component" value="Unassembled WGS sequence"/>
</dbReference>
<evidence type="ECO:0000313" key="4">
    <source>
        <dbReference type="EMBL" id="KAK8965703.1"/>
    </source>
</evidence>
<organism evidence="4 5">
    <name type="scientific">Platanthera guangdongensis</name>
    <dbReference type="NCBI Taxonomy" id="2320717"/>
    <lineage>
        <taxon>Eukaryota</taxon>
        <taxon>Viridiplantae</taxon>
        <taxon>Streptophyta</taxon>
        <taxon>Embryophyta</taxon>
        <taxon>Tracheophyta</taxon>
        <taxon>Spermatophyta</taxon>
        <taxon>Magnoliopsida</taxon>
        <taxon>Liliopsida</taxon>
        <taxon>Asparagales</taxon>
        <taxon>Orchidaceae</taxon>
        <taxon>Orchidoideae</taxon>
        <taxon>Orchideae</taxon>
        <taxon>Orchidinae</taxon>
        <taxon>Platanthera</taxon>
    </lineage>
</organism>
<protein>
    <recommendedName>
        <fullName evidence="6">Stigma-specific STIG1-like protein 1</fullName>
    </recommendedName>
</protein>
<comment type="similarity">
    <text evidence="1">Belongs to the STIG1 family.</text>
</comment>
<feature type="chain" id="PRO_5047364272" description="Stigma-specific STIG1-like protein 1" evidence="3">
    <location>
        <begin position="21"/>
        <end position="143"/>
    </location>
</feature>
<feature type="signal peptide" evidence="3">
    <location>
        <begin position="1"/>
        <end position="20"/>
    </location>
</feature>
<comment type="caution">
    <text evidence="4">The sequence shown here is derived from an EMBL/GenBank/DDBJ whole genome shotgun (WGS) entry which is preliminary data.</text>
</comment>
<sequence length="143" mass="15672">MRILFAILFLVFFTSPPSFAYLINGRETEHYPSSSLNRVIVSGGSPEKYAIDPRAAVMMTCDKFPRVCRSSGSPGPDCCWKQCVNVTAHGVNCGECGKKCRYGEKCCGGSCVNVMMYDRRNCGGCRSRCAKGSYCRHGMCGYG</sequence>
<accession>A0ABR2MNZ6</accession>
<reference evidence="4 5" key="1">
    <citation type="journal article" date="2022" name="Nat. Plants">
        <title>Genomes of leafy and leafless Platanthera orchids illuminate the evolution of mycoheterotrophy.</title>
        <authorList>
            <person name="Li M.H."/>
            <person name="Liu K.W."/>
            <person name="Li Z."/>
            <person name="Lu H.C."/>
            <person name="Ye Q.L."/>
            <person name="Zhang D."/>
            <person name="Wang J.Y."/>
            <person name="Li Y.F."/>
            <person name="Zhong Z.M."/>
            <person name="Liu X."/>
            <person name="Yu X."/>
            <person name="Liu D.K."/>
            <person name="Tu X.D."/>
            <person name="Liu B."/>
            <person name="Hao Y."/>
            <person name="Liao X.Y."/>
            <person name="Jiang Y.T."/>
            <person name="Sun W.H."/>
            <person name="Chen J."/>
            <person name="Chen Y.Q."/>
            <person name="Ai Y."/>
            <person name="Zhai J.W."/>
            <person name="Wu S.S."/>
            <person name="Zhou Z."/>
            <person name="Hsiao Y.Y."/>
            <person name="Wu W.L."/>
            <person name="Chen Y.Y."/>
            <person name="Lin Y.F."/>
            <person name="Hsu J.L."/>
            <person name="Li C.Y."/>
            <person name="Wang Z.W."/>
            <person name="Zhao X."/>
            <person name="Zhong W.Y."/>
            <person name="Ma X.K."/>
            <person name="Ma L."/>
            <person name="Huang J."/>
            <person name="Chen G.Z."/>
            <person name="Huang M.Z."/>
            <person name="Huang L."/>
            <person name="Peng D.H."/>
            <person name="Luo Y.B."/>
            <person name="Zou S.Q."/>
            <person name="Chen S.P."/>
            <person name="Lan S."/>
            <person name="Tsai W.C."/>
            <person name="Van de Peer Y."/>
            <person name="Liu Z.J."/>
        </authorList>
    </citation>
    <scope>NUCLEOTIDE SEQUENCE [LARGE SCALE GENOMIC DNA]</scope>
    <source>
        <strain evidence="4">Lor288</strain>
    </source>
</reference>
<gene>
    <name evidence="4" type="ORF">KSP40_PGU003373</name>
</gene>
<dbReference type="EMBL" id="JBBWWR010000006">
    <property type="protein sequence ID" value="KAK8965703.1"/>
    <property type="molecule type" value="Genomic_DNA"/>
</dbReference>
<keyword evidence="2 3" id="KW-0732">Signal</keyword>
<evidence type="ECO:0008006" key="6">
    <source>
        <dbReference type="Google" id="ProtNLM"/>
    </source>
</evidence>
<dbReference type="Pfam" id="PF04885">
    <property type="entry name" value="Stig1"/>
    <property type="match status" value="1"/>
</dbReference>
<evidence type="ECO:0000256" key="2">
    <source>
        <dbReference type="ARBA" id="ARBA00022729"/>
    </source>
</evidence>
<dbReference type="PANTHER" id="PTHR33227">
    <property type="entry name" value="STIGMA-SPECIFIC STIG1-LIKE PROTEIN 3"/>
    <property type="match status" value="1"/>
</dbReference>
<dbReference type="InterPro" id="IPR006969">
    <property type="entry name" value="Stig-like"/>
</dbReference>
<keyword evidence="5" id="KW-1185">Reference proteome</keyword>
<evidence type="ECO:0000256" key="3">
    <source>
        <dbReference type="SAM" id="SignalP"/>
    </source>
</evidence>